<comment type="cofactor">
    <cofactor evidence="1">
        <name>Mn(2+)</name>
        <dbReference type="ChEBI" id="CHEBI:29035"/>
    </cofactor>
</comment>
<dbReference type="Pfam" id="PF00293">
    <property type="entry name" value="NUDIX"/>
    <property type="match status" value="1"/>
</dbReference>
<dbReference type="InterPro" id="IPR000086">
    <property type="entry name" value="NUDIX_hydrolase_dom"/>
</dbReference>
<feature type="compositionally biased region" description="Basic and acidic residues" evidence="7">
    <location>
        <begin position="1"/>
        <end position="11"/>
    </location>
</feature>
<evidence type="ECO:0000256" key="2">
    <source>
        <dbReference type="ARBA" id="ARBA00001946"/>
    </source>
</evidence>
<dbReference type="PANTHER" id="PTHR12992:SF11">
    <property type="entry name" value="MITOCHONDRIAL COENZYME A DIPHOSPHATASE NUDT8"/>
    <property type="match status" value="1"/>
</dbReference>
<dbReference type="GO" id="GO:0046872">
    <property type="term" value="F:metal ion binding"/>
    <property type="evidence" value="ECO:0007669"/>
    <property type="project" value="UniProtKB-KW"/>
</dbReference>
<reference evidence="9 10" key="1">
    <citation type="submission" date="2020-07" db="EMBL/GenBank/DDBJ databases">
        <title>Halosimplex pelagicum sp. nov. and Halosimplex rubrum sp. nov., isolated from salted brown alga Laminaria, and emended description of the genus Halosimplex.</title>
        <authorList>
            <person name="Cui H."/>
        </authorList>
    </citation>
    <scope>NUCLEOTIDE SEQUENCE [LARGE SCALE GENOMIC DNA]</scope>
    <source>
        <strain evidence="9 10">R27</strain>
    </source>
</reference>
<feature type="domain" description="Nudix hydrolase" evidence="8">
    <location>
        <begin position="31"/>
        <end position="170"/>
    </location>
</feature>
<evidence type="ECO:0000256" key="1">
    <source>
        <dbReference type="ARBA" id="ARBA00001936"/>
    </source>
</evidence>
<comment type="cofactor">
    <cofactor evidence="2">
        <name>Mg(2+)</name>
        <dbReference type="ChEBI" id="CHEBI:18420"/>
    </cofactor>
</comment>
<keyword evidence="6" id="KW-0464">Manganese</keyword>
<evidence type="ECO:0000256" key="7">
    <source>
        <dbReference type="SAM" id="MobiDB-lite"/>
    </source>
</evidence>
<feature type="compositionally biased region" description="Basic and acidic residues" evidence="7">
    <location>
        <begin position="19"/>
        <end position="30"/>
    </location>
</feature>
<proteinExistence type="predicted"/>
<evidence type="ECO:0000256" key="4">
    <source>
        <dbReference type="ARBA" id="ARBA00022801"/>
    </source>
</evidence>
<organism evidence="9 10">
    <name type="scientific">Halosimplex rubrum</name>
    <dbReference type="NCBI Taxonomy" id="869889"/>
    <lineage>
        <taxon>Archaea</taxon>
        <taxon>Methanobacteriati</taxon>
        <taxon>Methanobacteriota</taxon>
        <taxon>Stenosarchaea group</taxon>
        <taxon>Halobacteria</taxon>
        <taxon>Halobacteriales</taxon>
        <taxon>Haloarculaceae</taxon>
        <taxon>Halosimplex</taxon>
    </lineage>
</organism>
<name>A0A7D5SZQ4_9EURY</name>
<protein>
    <submittedName>
        <fullName evidence="9">CoA pyrophosphatase</fullName>
    </submittedName>
</protein>
<dbReference type="SUPFAM" id="SSF55811">
    <property type="entry name" value="Nudix"/>
    <property type="match status" value="1"/>
</dbReference>
<dbReference type="AlphaFoldDB" id="A0A7D5SZQ4"/>
<keyword evidence="3" id="KW-0479">Metal-binding</keyword>
<accession>A0A7D5SZQ4</accession>
<feature type="region of interest" description="Disordered" evidence="7">
    <location>
        <begin position="1"/>
        <end position="30"/>
    </location>
</feature>
<sequence>MDLSRVRERDPVGLPAEGSRADGSDRLTGEEREAAVLAPVVTRDGADHVLFTKRADHLPDHPGQMSFPGGGREPEDADLLATALREADEEVGLRPDEAEVVGRLDDIRTITDYLVRPFVARVADREYLPGDGEVAEVAVLPVAGLVDPDNYESERRDHPHYGEIRLHFFRVDGFTVWGATANMLVQLLELTTDWDLPPEPDRTVDADVDLPG</sequence>
<dbReference type="Gene3D" id="3.90.79.10">
    <property type="entry name" value="Nucleoside Triphosphate Pyrophosphohydrolase"/>
    <property type="match status" value="1"/>
</dbReference>
<dbReference type="Proteomes" id="UP000509667">
    <property type="component" value="Chromosome"/>
</dbReference>
<dbReference type="CDD" id="cd03426">
    <property type="entry name" value="NUDIX_CoAse_Nudt7"/>
    <property type="match status" value="1"/>
</dbReference>
<dbReference type="PANTHER" id="PTHR12992">
    <property type="entry name" value="NUDIX HYDROLASE"/>
    <property type="match status" value="1"/>
</dbReference>
<evidence type="ECO:0000256" key="5">
    <source>
        <dbReference type="ARBA" id="ARBA00022842"/>
    </source>
</evidence>
<evidence type="ECO:0000259" key="8">
    <source>
        <dbReference type="PROSITE" id="PS51462"/>
    </source>
</evidence>
<gene>
    <name evidence="9" type="ORF">HZS55_08495</name>
</gene>
<keyword evidence="10" id="KW-1185">Reference proteome</keyword>
<dbReference type="InterPro" id="IPR045121">
    <property type="entry name" value="CoAse"/>
</dbReference>
<evidence type="ECO:0000313" key="10">
    <source>
        <dbReference type="Proteomes" id="UP000509667"/>
    </source>
</evidence>
<evidence type="ECO:0000313" key="9">
    <source>
        <dbReference type="EMBL" id="QLH77328.1"/>
    </source>
</evidence>
<dbReference type="PROSITE" id="PS51462">
    <property type="entry name" value="NUDIX"/>
    <property type="match status" value="1"/>
</dbReference>
<dbReference type="RefSeq" id="WP_179911257.1">
    <property type="nucleotide sequence ID" value="NZ_CP058910.1"/>
</dbReference>
<keyword evidence="4" id="KW-0378">Hydrolase</keyword>
<dbReference type="EMBL" id="CP058910">
    <property type="protein sequence ID" value="QLH77328.1"/>
    <property type="molecule type" value="Genomic_DNA"/>
</dbReference>
<evidence type="ECO:0000256" key="6">
    <source>
        <dbReference type="ARBA" id="ARBA00023211"/>
    </source>
</evidence>
<dbReference type="InterPro" id="IPR015797">
    <property type="entry name" value="NUDIX_hydrolase-like_dom_sf"/>
</dbReference>
<keyword evidence="5" id="KW-0460">Magnesium</keyword>
<dbReference type="KEGG" id="hrr:HZS55_08495"/>
<dbReference type="GeneID" id="56077896"/>
<dbReference type="GO" id="GO:0010945">
    <property type="term" value="F:coenzyme A diphosphatase activity"/>
    <property type="evidence" value="ECO:0007669"/>
    <property type="project" value="InterPro"/>
</dbReference>
<evidence type="ECO:0000256" key="3">
    <source>
        <dbReference type="ARBA" id="ARBA00022723"/>
    </source>
</evidence>